<sequence>MVSEPTIMDPVANPLLLLNNMSNLMSIKLDSVNYMVWKLQISAILDAYSMIEHLDGSTPQPRQFLIDEAGVQSVNPAFLVWKKKDKALLTLIYSTLSSPVLAMVIGSTTSQEVWNRLEEKFTCTARANVLNLKLELQGIKKGNESISSYLQRIKCTRDRLSAVGVHVDSEELLHMILKGLPKEFAPFASAIRTRDDTISFEKLSVLLQTEEQSMTEASDPFSNSALAICHTLSNSQPPSQFGSQGRPEGRPERPTCQICWKAGHYAIDCYHRMDFAYQGKNPPTKLAAMASASNLQHTQNSETWLTDTGASDHITATASNLNTPTPYQGSDQDLPTGRLLYKGLSKNGVYPIHSSQFCRSASVNKSACLASSTLKWQLWHSRLGHPSAKVLHTILPSLSPCTSLDFNSVPTHCKHCIAGKMHQLPFPVSINKVTAPFQLVHADLWGPAPTVSINAFRFYLVLVDEFTKFTWVYLLKHKSDTFSIFKQFTAFDNPPHSPNTVPMSDATAVPNATATSQTPALSPDIAAPALHLPNPISHKVDYTVTEPSSYKIAAQHSQWCIAMQDEFDALTETRHLQGTKPDLWPKGFHQQQGVDYDETFSPVVKPPTVRLILSLAVSLNWPLRQLDVKNAFLHGTLKEEVYMAQPQGYIDTTKSHYVCKLHKSIYGLKQAPRAWFDSFTTQLLHLGFTASTADSSLFIYHHKGVIAYLLLYVDDVVLTSNSTPFLDHLVLQLSQVFDIKDLGTLHYFLGIQVTRTSEQLLLTQTKYASDLLIKHNMVDSKPAKTPCSPNTRLSLHEGDVLSDPHGYRSLVGALHYLTFTRPDISFAVHQVCQYMSTPTSTHLTAAKRILRYIKGTLHHGIAFTPGSLSLSVYSDADWAGDPDDRRSTSGMLIYLGSNPITWSAKKQPTVSRSSTESEYRALATASAEVCWIRTLLKDLGIYLSQPPILWCDNVSALAIASNPVFHARTKHIEVDFHFHSSIRAHVHRTRELLSLSTLHASLSTSLALQYETTQNKASSPGDTAKIEVPELDGLGFMEDVAGSLSNLLSSSSKEIKCVESIVFSSFNPPPSYRRLVGDLIYLDVVTLEGNKFCITGTTKMFYVNSSTGNTLDPRPSKTSSEATTLVGLLQKISSKFKKAFREILERRASAHPFENVQSLLPPNSWLGLHPVPEHKRDAARAEDALTLSYGSELIGMQRDWNEELQSCREFPHTTPQERILRDRALYKVTSDFVDAAISGAIGVISRCIPPINPTDPECFHMYVHNNIFFSFAVDADLEQLSKKRSANSNIESSSSLNISSDKASSLLHGDSGIPNGEKCEGSSSGERDTVVEVASNVPAETQLTESEQATYASANNDLKGTKAYQEADVSGLYNLAMAIIDYRGHRVVAQSVLPGILQGDKSDSLLYGSVDNGKKICWNEDFHSKVLEAAKRLHLKEHTVLDGSGNVFKLAAPVECKGIVGSDDRHYLLDLMRVTPRDANYTGPGSRFCILRPELITAFCQAQAAERSKCKSEGDAHVTTDSSTVVGVDEQVRMVANATAAFDCLIVVFLLGLNCILEGKKKTLAAAVIVGNITKEGRDENVKDCASSQAETEPREEILFNPNVFTEFKLSGNQEASLDLEIVEDEENVRKVSSYLTNVVLPKFVQDLCTLEVSPMDGQTLTEALHAHGINVRYIGKVADGTKHLPHLWDLCSNEIVVRSAKHILKDVLRDIEDHDIAGAISHFFNCFFGTFQAVGTKVTANNMQSRTHRKDQGGHQSSGKPSRGQGRWKGGASARKNQSSFMNVSSETLWSDIQEFAKLKYQIELPEDARSRVKKVSVIRNLCQKVGISVAARKYDLNSAAPFQTSDILNLQPVVKHSVPLCSEAKDLVETGKIQLAEGMLSEAYTLFSEAFSILQQVTGPMHREVANCCRYLAMVLYHAGDMAGAIMQQHKELIINERCLGLDHPDTAHRHAFLFFAFILMH</sequence>
<dbReference type="Gene3D" id="3.30.2280.10">
    <property type="entry name" value="Hypothetical protein (hspc210)"/>
    <property type="match status" value="1"/>
</dbReference>
<dbReference type="InterPro" id="IPR033646">
    <property type="entry name" value="CLU-central"/>
</dbReference>
<reference evidence="4" key="1">
    <citation type="submission" date="2018-02" db="EMBL/GenBank/DDBJ databases">
        <authorList>
            <person name="Cohen D.B."/>
            <person name="Kent A.D."/>
        </authorList>
    </citation>
    <scope>NUCLEOTIDE SEQUENCE</scope>
</reference>
<feature type="compositionally biased region" description="Basic and acidic residues" evidence="2">
    <location>
        <begin position="1317"/>
        <end position="1328"/>
    </location>
</feature>
<dbReference type="Pfam" id="PF13976">
    <property type="entry name" value="gag_pre-integrs"/>
    <property type="match status" value="1"/>
</dbReference>
<dbReference type="InterPro" id="IPR025724">
    <property type="entry name" value="GAG-pre-integrase_dom"/>
</dbReference>
<dbReference type="Pfam" id="PF12807">
    <property type="entry name" value="eIF3_p135"/>
    <property type="match status" value="1"/>
</dbReference>
<dbReference type="GO" id="GO:0005737">
    <property type="term" value="C:cytoplasm"/>
    <property type="evidence" value="ECO:0007669"/>
    <property type="project" value="TreeGrafter"/>
</dbReference>
<dbReference type="Pfam" id="PF13236">
    <property type="entry name" value="CLU"/>
    <property type="match status" value="1"/>
</dbReference>
<dbReference type="SUPFAM" id="SSF103107">
    <property type="entry name" value="Hypothetical protein c14orf129, hspc210"/>
    <property type="match status" value="1"/>
</dbReference>
<dbReference type="SUPFAM" id="SSF56672">
    <property type="entry name" value="DNA/RNA polymerases"/>
    <property type="match status" value="1"/>
</dbReference>
<dbReference type="EMBL" id="OIVN01002801">
    <property type="protein sequence ID" value="SPD06548.1"/>
    <property type="molecule type" value="Genomic_DNA"/>
</dbReference>
<evidence type="ECO:0000256" key="2">
    <source>
        <dbReference type="SAM" id="MobiDB-lite"/>
    </source>
</evidence>
<dbReference type="FunFam" id="3.30.2280.10:FF:000002">
    <property type="entry name" value="Clustered mitochondria protein homolog"/>
    <property type="match status" value="1"/>
</dbReference>
<evidence type="ECO:0000259" key="3">
    <source>
        <dbReference type="PROSITE" id="PS51823"/>
    </source>
</evidence>
<dbReference type="InterPro" id="IPR013103">
    <property type="entry name" value="RVT_2"/>
</dbReference>
<dbReference type="PROSITE" id="PS51823">
    <property type="entry name" value="CLU"/>
    <property type="match status" value="1"/>
</dbReference>
<dbReference type="CDD" id="cd15466">
    <property type="entry name" value="CLU-central"/>
    <property type="match status" value="1"/>
</dbReference>
<dbReference type="PANTHER" id="PTHR12601:SF6">
    <property type="entry name" value="CLUSTERED MITOCHONDRIA PROTEIN HOMOLOG"/>
    <property type="match status" value="1"/>
</dbReference>
<dbReference type="Gene3D" id="1.25.40.10">
    <property type="entry name" value="Tetratricopeptide repeat domain"/>
    <property type="match status" value="1"/>
</dbReference>
<dbReference type="InterPro" id="IPR007967">
    <property type="entry name" value="GSKIP_dom"/>
</dbReference>
<dbReference type="InterPro" id="IPR023231">
    <property type="entry name" value="GSKIP_dom_sf"/>
</dbReference>
<feature type="region of interest" description="Disordered" evidence="2">
    <location>
        <begin position="1301"/>
        <end position="1328"/>
    </location>
</feature>
<keyword evidence="1" id="KW-0963">Cytoplasm</keyword>
<dbReference type="Pfam" id="PF05303">
    <property type="entry name" value="GSKIP_dom"/>
    <property type="match status" value="1"/>
</dbReference>
<dbReference type="InterPro" id="IPR027523">
    <property type="entry name" value="CLU_prot"/>
</dbReference>
<organism evidence="4">
    <name type="scientific">Fagus sylvatica</name>
    <name type="common">Beechnut</name>
    <dbReference type="NCBI Taxonomy" id="28930"/>
    <lineage>
        <taxon>Eukaryota</taxon>
        <taxon>Viridiplantae</taxon>
        <taxon>Streptophyta</taxon>
        <taxon>Embryophyta</taxon>
        <taxon>Tracheophyta</taxon>
        <taxon>Spermatophyta</taxon>
        <taxon>Magnoliopsida</taxon>
        <taxon>eudicotyledons</taxon>
        <taxon>Gunneridae</taxon>
        <taxon>Pentapetalae</taxon>
        <taxon>rosids</taxon>
        <taxon>fabids</taxon>
        <taxon>Fagales</taxon>
        <taxon>Fagaceae</taxon>
        <taxon>Fagus</taxon>
    </lineage>
</organism>
<dbReference type="InterPro" id="IPR036397">
    <property type="entry name" value="RNaseH_sf"/>
</dbReference>
<gene>
    <name evidence="4" type="ORF">FSB_LOCUS34430</name>
</gene>
<dbReference type="PANTHER" id="PTHR12601">
    <property type="entry name" value="EUKARYOTIC TRANSLATION INITIATION FACTOR 3 SUBUNIT EIF-3"/>
    <property type="match status" value="1"/>
</dbReference>
<dbReference type="CDD" id="cd09272">
    <property type="entry name" value="RNase_HI_RT_Ty1"/>
    <property type="match status" value="1"/>
</dbReference>
<feature type="domain" description="Clu" evidence="3">
    <location>
        <begin position="1172"/>
        <end position="1482"/>
    </location>
</feature>
<accession>A0A2N9H3Z3</accession>
<evidence type="ECO:0000256" key="1">
    <source>
        <dbReference type="ARBA" id="ARBA00022490"/>
    </source>
</evidence>
<evidence type="ECO:0000313" key="4">
    <source>
        <dbReference type="EMBL" id="SPD06548.1"/>
    </source>
</evidence>
<dbReference type="InterPro" id="IPR011990">
    <property type="entry name" value="TPR-like_helical_dom_sf"/>
</dbReference>
<feature type="region of interest" description="Disordered" evidence="2">
    <location>
        <begin position="1746"/>
        <end position="1779"/>
    </location>
</feature>
<dbReference type="InterPro" id="IPR043502">
    <property type="entry name" value="DNA/RNA_pol_sf"/>
</dbReference>
<dbReference type="GO" id="GO:0003676">
    <property type="term" value="F:nucleic acid binding"/>
    <property type="evidence" value="ECO:0007669"/>
    <property type="project" value="InterPro"/>
</dbReference>
<protein>
    <recommendedName>
        <fullName evidence="3">Clu domain-containing protein</fullName>
    </recommendedName>
</protein>
<dbReference type="SUPFAM" id="SSF53098">
    <property type="entry name" value="Ribonuclease H-like"/>
    <property type="match status" value="1"/>
</dbReference>
<dbReference type="InterPro" id="IPR012337">
    <property type="entry name" value="RNaseH-like_sf"/>
</dbReference>
<dbReference type="Pfam" id="PF14223">
    <property type="entry name" value="Retrotran_gag_2"/>
    <property type="match status" value="1"/>
</dbReference>
<dbReference type="Gene3D" id="3.30.420.10">
    <property type="entry name" value="Ribonuclease H-like superfamily/Ribonuclease H"/>
    <property type="match status" value="1"/>
</dbReference>
<dbReference type="SUPFAM" id="SSF48452">
    <property type="entry name" value="TPR-like"/>
    <property type="match status" value="1"/>
</dbReference>
<proteinExistence type="predicted"/>
<dbReference type="InterPro" id="IPR025697">
    <property type="entry name" value="CLU_dom"/>
</dbReference>
<name>A0A2N9H3Z3_FAGSY</name>
<dbReference type="FunFam" id="1.25.40.10:FF:001740">
    <property type="entry name" value="Clustered mitochondria protein homolog"/>
    <property type="match status" value="1"/>
</dbReference>
<dbReference type="Pfam" id="PF07727">
    <property type="entry name" value="RVT_2"/>
    <property type="match status" value="1"/>
</dbReference>